<accession>A0A316EXV2</accession>
<feature type="transmembrane region" description="Helical" evidence="5">
    <location>
        <begin position="204"/>
        <end position="225"/>
    </location>
</feature>
<dbReference type="PANTHER" id="PTHR42038:SF2">
    <property type="entry name" value="TERPENE CYCLASE AUSL"/>
    <property type="match status" value="1"/>
</dbReference>
<name>A0A316EXV2_9ACTN</name>
<dbReference type="AlphaFoldDB" id="A0A316EXV2"/>
<dbReference type="EMBL" id="QGGR01000024">
    <property type="protein sequence ID" value="PWK36033.1"/>
    <property type="molecule type" value="Genomic_DNA"/>
</dbReference>
<evidence type="ECO:0000256" key="1">
    <source>
        <dbReference type="ARBA" id="ARBA00004141"/>
    </source>
</evidence>
<organism evidence="6 7">
    <name type="scientific">Actinoplanes xinjiangensis</name>
    <dbReference type="NCBI Taxonomy" id="512350"/>
    <lineage>
        <taxon>Bacteria</taxon>
        <taxon>Bacillati</taxon>
        <taxon>Actinomycetota</taxon>
        <taxon>Actinomycetes</taxon>
        <taxon>Micromonosporales</taxon>
        <taxon>Micromonosporaceae</taxon>
        <taxon>Actinoplanes</taxon>
    </lineage>
</organism>
<evidence type="ECO:0000256" key="4">
    <source>
        <dbReference type="ARBA" id="ARBA00023136"/>
    </source>
</evidence>
<evidence type="ECO:0000256" key="3">
    <source>
        <dbReference type="ARBA" id="ARBA00022989"/>
    </source>
</evidence>
<evidence type="ECO:0000313" key="7">
    <source>
        <dbReference type="Proteomes" id="UP000245697"/>
    </source>
</evidence>
<feature type="transmembrane region" description="Helical" evidence="5">
    <location>
        <begin position="96"/>
        <end position="114"/>
    </location>
</feature>
<evidence type="ECO:0000256" key="2">
    <source>
        <dbReference type="ARBA" id="ARBA00022692"/>
    </source>
</evidence>
<dbReference type="RefSeq" id="WP_203896506.1">
    <property type="nucleotide sequence ID" value="NZ_BONA01000077.1"/>
</dbReference>
<sequence length="239" mass="27152">MISDAVVVTGVICVLFWMIAYFGIIYRGFRDQSFGMPITALAANLSWEASYGFILDPMGDHIHLLSIPCFFIDLVIAWQCLRYGRKDFQEPLIQRFYPAIFFGAIVIAFPIVFLGFLEFEDPDGEYTGFGINFMMSILFIAMLLRRGSSRGQSLYIAIAKWQGTLFAWIATALTVTTSATNQWPDSLGEFFSVSLGHTEYPLTPLINVLYGVTFVVDIIYIVLLYQQLRAEGKNPWRRL</sequence>
<dbReference type="InterPro" id="IPR039020">
    <property type="entry name" value="PaxB-like"/>
</dbReference>
<protein>
    <submittedName>
        <fullName evidence="6">Uncharacterized protein</fullName>
    </submittedName>
</protein>
<reference evidence="6 7" key="1">
    <citation type="submission" date="2018-05" db="EMBL/GenBank/DDBJ databases">
        <title>Genomic Encyclopedia of Archaeal and Bacterial Type Strains, Phase II (KMG-II): from individual species to whole genera.</title>
        <authorList>
            <person name="Goeker M."/>
        </authorList>
    </citation>
    <scope>NUCLEOTIDE SEQUENCE [LARGE SCALE GENOMIC DNA]</scope>
    <source>
        <strain evidence="6 7">DSM 45184</strain>
    </source>
</reference>
<gene>
    <name evidence="6" type="ORF">BC793_12414</name>
</gene>
<feature type="transmembrane region" description="Helical" evidence="5">
    <location>
        <begin position="61"/>
        <end position="84"/>
    </location>
</feature>
<dbReference type="GO" id="GO:0016020">
    <property type="term" value="C:membrane"/>
    <property type="evidence" value="ECO:0007669"/>
    <property type="project" value="UniProtKB-SubCell"/>
</dbReference>
<keyword evidence="2 5" id="KW-0812">Transmembrane</keyword>
<dbReference type="GO" id="GO:0016829">
    <property type="term" value="F:lyase activity"/>
    <property type="evidence" value="ECO:0007669"/>
    <property type="project" value="InterPro"/>
</dbReference>
<dbReference type="Proteomes" id="UP000245697">
    <property type="component" value="Unassembled WGS sequence"/>
</dbReference>
<keyword evidence="7" id="KW-1185">Reference proteome</keyword>
<feature type="transmembrane region" description="Helical" evidence="5">
    <location>
        <begin position="165"/>
        <end position="184"/>
    </location>
</feature>
<keyword evidence="3 5" id="KW-1133">Transmembrane helix</keyword>
<comment type="caution">
    <text evidence="6">The sequence shown here is derived from an EMBL/GenBank/DDBJ whole genome shotgun (WGS) entry which is preliminary data.</text>
</comment>
<evidence type="ECO:0000256" key="5">
    <source>
        <dbReference type="SAM" id="Phobius"/>
    </source>
</evidence>
<dbReference type="Pfam" id="PF25129">
    <property type="entry name" value="Pyr4-TMTC"/>
    <property type="match status" value="1"/>
</dbReference>
<proteinExistence type="predicted"/>
<comment type="subcellular location">
    <subcellularLocation>
        <location evidence="1">Membrane</location>
        <topology evidence="1">Multi-pass membrane protein</topology>
    </subcellularLocation>
</comment>
<keyword evidence="4 5" id="KW-0472">Membrane</keyword>
<feature type="transmembrane region" description="Helical" evidence="5">
    <location>
        <begin position="126"/>
        <end position="144"/>
    </location>
</feature>
<evidence type="ECO:0000313" key="6">
    <source>
        <dbReference type="EMBL" id="PWK36033.1"/>
    </source>
</evidence>
<feature type="transmembrane region" description="Helical" evidence="5">
    <location>
        <begin position="6"/>
        <end position="26"/>
    </location>
</feature>
<dbReference type="PANTHER" id="PTHR42038">
    <property type="match status" value="1"/>
</dbReference>